<dbReference type="EMBL" id="BJYA01000010">
    <property type="protein sequence ID" value="GEN45764.1"/>
    <property type="molecule type" value="Genomic_DNA"/>
</dbReference>
<evidence type="ECO:0000313" key="2">
    <source>
        <dbReference type="Proteomes" id="UP000321440"/>
    </source>
</evidence>
<dbReference type="InterPro" id="IPR025544">
    <property type="entry name" value="YhzD"/>
</dbReference>
<evidence type="ECO:0008006" key="3">
    <source>
        <dbReference type="Google" id="ProtNLM"/>
    </source>
</evidence>
<dbReference type="OrthoDB" id="2355652at2"/>
<accession>A0A511W3U6</accession>
<comment type="caution">
    <text evidence="1">The sequence shown here is derived from an EMBL/GenBank/DDBJ whole genome shotgun (WGS) entry which is preliminary data.</text>
</comment>
<dbReference type="Pfam" id="PF14120">
    <property type="entry name" value="YhzD"/>
    <property type="match status" value="1"/>
</dbReference>
<reference evidence="1 2" key="1">
    <citation type="submission" date="2019-07" db="EMBL/GenBank/DDBJ databases">
        <title>Whole genome shotgun sequence of Alkalibacillus haloalkaliphilus NBRC 103110.</title>
        <authorList>
            <person name="Hosoyama A."/>
            <person name="Uohara A."/>
            <person name="Ohji S."/>
            <person name="Ichikawa N."/>
        </authorList>
    </citation>
    <scope>NUCLEOTIDE SEQUENCE [LARGE SCALE GENOMIC DNA]</scope>
    <source>
        <strain evidence="1 2">NBRC 103110</strain>
    </source>
</reference>
<protein>
    <recommendedName>
        <fullName evidence="3">YhzD-like protein</fullName>
    </recommendedName>
</protein>
<sequence>MKTYYLTVYSKKGENLLDETFEAKDDQEAKDVGTKKLEEQDYQELTHRCVSPDGRLVLFHR</sequence>
<name>A0A511W3U6_9BACI</name>
<dbReference type="RefSeq" id="WP_146815973.1">
    <property type="nucleotide sequence ID" value="NZ_BJYA01000010.1"/>
</dbReference>
<keyword evidence="2" id="KW-1185">Reference proteome</keyword>
<gene>
    <name evidence="1" type="ORF">AHA02nite_15400</name>
</gene>
<dbReference type="AlphaFoldDB" id="A0A511W3U6"/>
<proteinExistence type="predicted"/>
<evidence type="ECO:0000313" key="1">
    <source>
        <dbReference type="EMBL" id="GEN45764.1"/>
    </source>
</evidence>
<organism evidence="1 2">
    <name type="scientific">Alkalibacillus haloalkaliphilus</name>
    <dbReference type="NCBI Taxonomy" id="94136"/>
    <lineage>
        <taxon>Bacteria</taxon>
        <taxon>Bacillati</taxon>
        <taxon>Bacillota</taxon>
        <taxon>Bacilli</taxon>
        <taxon>Bacillales</taxon>
        <taxon>Bacillaceae</taxon>
        <taxon>Alkalibacillus</taxon>
    </lineage>
</organism>
<dbReference type="Proteomes" id="UP000321440">
    <property type="component" value="Unassembled WGS sequence"/>
</dbReference>